<keyword evidence="5" id="KW-1185">Reference proteome</keyword>
<reference evidence="4 5" key="2">
    <citation type="submission" date="2019-02" db="EMBL/GenBank/DDBJ databases">
        <title>'Lichenibacterium ramalinii' gen. nov. sp. nov., 'Lichenibacterium minor' gen. nov. sp. nov.</title>
        <authorList>
            <person name="Pankratov T."/>
        </authorList>
    </citation>
    <scope>NUCLEOTIDE SEQUENCE [LARGE SCALE GENOMIC DNA]</scope>
    <source>
        <strain evidence="4 5">RmlP026</strain>
    </source>
</reference>
<comment type="caution">
    <text evidence="4">The sequence shown here is derived from an EMBL/GenBank/DDBJ whole genome shotgun (WGS) entry which is preliminary data.</text>
</comment>
<evidence type="ECO:0000256" key="1">
    <source>
        <dbReference type="ARBA" id="ARBA00006484"/>
    </source>
</evidence>
<dbReference type="PRINTS" id="PR00081">
    <property type="entry name" value="GDHRDH"/>
</dbReference>
<dbReference type="Proteomes" id="UP000290759">
    <property type="component" value="Unassembled WGS sequence"/>
</dbReference>
<evidence type="ECO:0000313" key="5">
    <source>
        <dbReference type="Proteomes" id="UP000290759"/>
    </source>
</evidence>
<dbReference type="CDD" id="cd05233">
    <property type="entry name" value="SDR_c"/>
    <property type="match status" value="1"/>
</dbReference>
<comment type="similarity">
    <text evidence="1 3">Belongs to the short-chain dehydrogenases/reductases (SDR) family.</text>
</comment>
<keyword evidence="2" id="KW-0560">Oxidoreductase</keyword>
<name>A0A4Q2U8U0_9HYPH</name>
<protein>
    <submittedName>
        <fullName evidence="4">SDR family NAD(P)-dependent oxidoreductase</fullName>
    </submittedName>
</protein>
<dbReference type="PANTHER" id="PTHR43008">
    <property type="entry name" value="BENZIL REDUCTASE"/>
    <property type="match status" value="1"/>
</dbReference>
<proteinExistence type="inferred from homology"/>
<dbReference type="InterPro" id="IPR002347">
    <property type="entry name" value="SDR_fam"/>
</dbReference>
<reference evidence="4 5" key="1">
    <citation type="submission" date="2018-12" db="EMBL/GenBank/DDBJ databases">
        <authorList>
            <person name="Grouzdev D.S."/>
            <person name="Krutkina M.S."/>
        </authorList>
    </citation>
    <scope>NUCLEOTIDE SEQUENCE [LARGE SCALE GENOMIC DNA]</scope>
    <source>
        <strain evidence="4 5">RmlP026</strain>
    </source>
</reference>
<sequence>MQHHPAIAPGRTAVVTGGASGIGLAAGKRFASLGLNVVLADLAGDALDAARAAVMMAASAAGATDPSAAVRAVPTDVGRMDDMRVLKETAYEAFGDVAVLMNNAAISPVGKPWDAYGDWQRLLATNLWGVINGVQAFAPALLEAGKPAAIVNTGSKQGITTPPGNAAYNVSKAGVKAFTEATAYELRETPNCAVTAHLLIPGFTFTGLTNASEKPAAAWTAEQVVAFMLDAMASGDFYILCPDNDVDRATDEKRMAWAMGDVIENRPALSRWHPDFKDAFARHMAG</sequence>
<dbReference type="OrthoDB" id="4690547at2"/>
<evidence type="ECO:0000256" key="3">
    <source>
        <dbReference type="RuleBase" id="RU000363"/>
    </source>
</evidence>
<dbReference type="GO" id="GO:0050664">
    <property type="term" value="F:oxidoreductase activity, acting on NAD(P)H, oxygen as acceptor"/>
    <property type="evidence" value="ECO:0007669"/>
    <property type="project" value="TreeGrafter"/>
</dbReference>
<dbReference type="AlphaFoldDB" id="A0A4Q2U8U0"/>
<dbReference type="PRINTS" id="PR00080">
    <property type="entry name" value="SDRFAMILY"/>
</dbReference>
<dbReference type="PANTHER" id="PTHR43008:SF7">
    <property type="entry name" value="SHORT CHAIN DEHYDROGENASE_REDUCTASE (AFU_ORTHOLOGUE AFUA_2G00830)"/>
    <property type="match status" value="1"/>
</dbReference>
<accession>A0A4Q2U8U0</accession>
<evidence type="ECO:0000256" key="2">
    <source>
        <dbReference type="ARBA" id="ARBA00023002"/>
    </source>
</evidence>
<dbReference type="Gene3D" id="3.40.50.720">
    <property type="entry name" value="NAD(P)-binding Rossmann-like Domain"/>
    <property type="match status" value="1"/>
</dbReference>
<dbReference type="Pfam" id="PF00106">
    <property type="entry name" value="adh_short"/>
    <property type="match status" value="1"/>
</dbReference>
<dbReference type="InterPro" id="IPR036291">
    <property type="entry name" value="NAD(P)-bd_dom_sf"/>
</dbReference>
<evidence type="ECO:0000313" key="4">
    <source>
        <dbReference type="EMBL" id="RYC32862.1"/>
    </source>
</evidence>
<gene>
    <name evidence="4" type="ORF">D3273_06325</name>
</gene>
<dbReference type="SUPFAM" id="SSF51735">
    <property type="entry name" value="NAD(P)-binding Rossmann-fold domains"/>
    <property type="match status" value="1"/>
</dbReference>
<dbReference type="EMBL" id="QYBB01000005">
    <property type="protein sequence ID" value="RYC32862.1"/>
    <property type="molecule type" value="Genomic_DNA"/>
</dbReference>
<organism evidence="4 5">
    <name type="scientific">Lichenibacterium minor</name>
    <dbReference type="NCBI Taxonomy" id="2316528"/>
    <lineage>
        <taxon>Bacteria</taxon>
        <taxon>Pseudomonadati</taxon>
        <taxon>Pseudomonadota</taxon>
        <taxon>Alphaproteobacteria</taxon>
        <taxon>Hyphomicrobiales</taxon>
        <taxon>Lichenihabitantaceae</taxon>
        <taxon>Lichenibacterium</taxon>
    </lineage>
</organism>
<dbReference type="InterPro" id="IPR020904">
    <property type="entry name" value="Sc_DH/Rdtase_CS"/>
</dbReference>
<dbReference type="PROSITE" id="PS00061">
    <property type="entry name" value="ADH_SHORT"/>
    <property type="match status" value="1"/>
</dbReference>